<keyword evidence="3" id="KW-1185">Reference proteome</keyword>
<gene>
    <name evidence="2" type="ORF">BpHYR1_052909</name>
</gene>
<evidence type="ECO:0000256" key="1">
    <source>
        <dbReference type="SAM" id="Phobius"/>
    </source>
</evidence>
<protein>
    <submittedName>
        <fullName evidence="2">Uncharacterized protein</fullName>
    </submittedName>
</protein>
<feature type="transmembrane region" description="Helical" evidence="1">
    <location>
        <begin position="133"/>
        <end position="154"/>
    </location>
</feature>
<evidence type="ECO:0000313" key="3">
    <source>
        <dbReference type="Proteomes" id="UP000276133"/>
    </source>
</evidence>
<keyword evidence="1" id="KW-0812">Transmembrane</keyword>
<feature type="transmembrane region" description="Helical" evidence="1">
    <location>
        <begin position="67"/>
        <end position="90"/>
    </location>
</feature>
<feature type="transmembrane region" description="Helical" evidence="1">
    <location>
        <begin position="28"/>
        <end position="61"/>
    </location>
</feature>
<name>A0A3M7QIA6_BRAPC</name>
<dbReference type="EMBL" id="REGN01006066">
    <property type="protein sequence ID" value="RNA11019.1"/>
    <property type="molecule type" value="Genomic_DNA"/>
</dbReference>
<keyword evidence="1" id="KW-1133">Transmembrane helix</keyword>
<dbReference type="AlphaFoldDB" id="A0A3M7QIA6"/>
<organism evidence="2 3">
    <name type="scientific">Brachionus plicatilis</name>
    <name type="common">Marine rotifer</name>
    <name type="synonym">Brachionus muelleri</name>
    <dbReference type="NCBI Taxonomy" id="10195"/>
    <lineage>
        <taxon>Eukaryota</taxon>
        <taxon>Metazoa</taxon>
        <taxon>Spiralia</taxon>
        <taxon>Gnathifera</taxon>
        <taxon>Rotifera</taxon>
        <taxon>Eurotatoria</taxon>
        <taxon>Monogononta</taxon>
        <taxon>Pseudotrocha</taxon>
        <taxon>Ploima</taxon>
        <taxon>Brachionidae</taxon>
        <taxon>Brachionus</taxon>
    </lineage>
</organism>
<keyword evidence="1" id="KW-0472">Membrane</keyword>
<proteinExistence type="predicted"/>
<evidence type="ECO:0000313" key="2">
    <source>
        <dbReference type="EMBL" id="RNA11019.1"/>
    </source>
</evidence>
<accession>A0A3M7QIA6</accession>
<sequence length="201" mass="23532">MVNTVALSQVIDPGAFVFRTIQIEESSLAVFFVLHILANIPTTIFEFICSLAMSFTMLIISFIRVSVWQHCFSVAMSLFLLISFAFIFLLKEFGIKIKNNSIEFVVIMKSVGLFNKDQMEWQSNDKSQVSNRFWTLIWDFIATLNKILICFVFYQKPYERDEYGKAVVSVDPFYFDRKTCHYLYSTKIFMSKYYPGMHINI</sequence>
<reference evidence="2 3" key="1">
    <citation type="journal article" date="2018" name="Sci. Rep.">
        <title>Genomic signatures of local adaptation to the degree of environmental predictability in rotifers.</title>
        <authorList>
            <person name="Franch-Gras L."/>
            <person name="Hahn C."/>
            <person name="Garcia-Roger E.M."/>
            <person name="Carmona M.J."/>
            <person name="Serra M."/>
            <person name="Gomez A."/>
        </authorList>
    </citation>
    <scope>NUCLEOTIDE SEQUENCE [LARGE SCALE GENOMIC DNA]</scope>
    <source>
        <strain evidence="2">HYR1</strain>
    </source>
</reference>
<dbReference type="Proteomes" id="UP000276133">
    <property type="component" value="Unassembled WGS sequence"/>
</dbReference>
<comment type="caution">
    <text evidence="2">The sequence shown here is derived from an EMBL/GenBank/DDBJ whole genome shotgun (WGS) entry which is preliminary data.</text>
</comment>